<reference evidence="2" key="1">
    <citation type="submission" date="2020-07" db="EMBL/GenBank/DDBJ databases">
        <authorList>
            <person name="Nieuwenhuis M."/>
            <person name="Van De Peppel L.J.J."/>
        </authorList>
    </citation>
    <scope>NUCLEOTIDE SEQUENCE</scope>
    <source>
        <strain evidence="2">AP01</strain>
        <tissue evidence="2">Mycelium</tissue>
    </source>
</reference>
<proteinExistence type="predicted"/>
<sequence>MATLRSQTPVEILASFPESEPTPVQSAQRSKASASKTVIVLTDSDSDDDAPLLMRRAGAKRPSNSSAGPDEQNELEGHHRIFSPARRTADSQPVYSDVDLVPTPPPLPDELLLETERLLSPKSRPSPRTRRKAGNVIEQILHALFEDQKHPKVDRGKGKRKQRDAETDAGTATKKLKVDYADVDRPFKGGKHYAELSLEHLQTDFPFIPKTHLRLVLSRNKGLYAPTHIYIVAREEARQRQRDANEQVDLPYNRRATPYRPKGKGTAKSDDELDAERNWLAAHLADKASAASTHHGASGLIDVDDEEGKDGIECGCCFSTCRIGMDQSGCSALIPYSELNRFLPEKLMSLWERVKQRKDLEAAGLEDLEECPFCEWACVNPDEKLLRCGNSGGMRCCELSGVQEAGKCEFFRA</sequence>
<feature type="compositionally biased region" description="Low complexity" evidence="1">
    <location>
        <begin position="25"/>
        <end position="36"/>
    </location>
</feature>
<dbReference type="OrthoDB" id="10009520at2759"/>
<dbReference type="EMBL" id="JABCKV010000025">
    <property type="protein sequence ID" value="KAG5646163.1"/>
    <property type="molecule type" value="Genomic_DNA"/>
</dbReference>
<gene>
    <name evidence="2" type="ORF">DXG03_004216</name>
</gene>
<feature type="region of interest" description="Disordered" evidence="1">
    <location>
        <begin position="1"/>
        <end position="109"/>
    </location>
</feature>
<organism evidence="2 3">
    <name type="scientific">Asterophora parasitica</name>
    <dbReference type="NCBI Taxonomy" id="117018"/>
    <lineage>
        <taxon>Eukaryota</taxon>
        <taxon>Fungi</taxon>
        <taxon>Dikarya</taxon>
        <taxon>Basidiomycota</taxon>
        <taxon>Agaricomycotina</taxon>
        <taxon>Agaricomycetes</taxon>
        <taxon>Agaricomycetidae</taxon>
        <taxon>Agaricales</taxon>
        <taxon>Tricholomatineae</taxon>
        <taxon>Lyophyllaceae</taxon>
        <taxon>Asterophora</taxon>
    </lineage>
</organism>
<accession>A0A9P7G9V5</accession>
<keyword evidence="3" id="KW-1185">Reference proteome</keyword>
<dbReference type="Proteomes" id="UP000775547">
    <property type="component" value="Unassembled WGS sequence"/>
</dbReference>
<name>A0A9P7G9V5_9AGAR</name>
<comment type="caution">
    <text evidence="2">The sequence shown here is derived from an EMBL/GenBank/DDBJ whole genome shotgun (WGS) entry which is preliminary data.</text>
</comment>
<evidence type="ECO:0000313" key="3">
    <source>
        <dbReference type="Proteomes" id="UP000775547"/>
    </source>
</evidence>
<feature type="region of interest" description="Disordered" evidence="1">
    <location>
        <begin position="148"/>
        <end position="170"/>
    </location>
</feature>
<evidence type="ECO:0000313" key="2">
    <source>
        <dbReference type="EMBL" id="KAG5646163.1"/>
    </source>
</evidence>
<evidence type="ECO:0000256" key="1">
    <source>
        <dbReference type="SAM" id="MobiDB-lite"/>
    </source>
</evidence>
<reference evidence="2" key="2">
    <citation type="submission" date="2021-10" db="EMBL/GenBank/DDBJ databases">
        <title>Phylogenomics reveals ancestral predisposition of the termite-cultivated fungus Termitomyces towards a domesticated lifestyle.</title>
        <authorList>
            <person name="Auxier B."/>
            <person name="Grum-Grzhimaylo A."/>
            <person name="Cardenas M.E."/>
            <person name="Lodge J.D."/>
            <person name="Laessoe T."/>
            <person name="Pedersen O."/>
            <person name="Smith M.E."/>
            <person name="Kuyper T.W."/>
            <person name="Franco-Molano E.A."/>
            <person name="Baroni T.J."/>
            <person name="Aanen D.K."/>
        </authorList>
    </citation>
    <scope>NUCLEOTIDE SEQUENCE</scope>
    <source>
        <strain evidence="2">AP01</strain>
        <tissue evidence="2">Mycelium</tissue>
    </source>
</reference>
<dbReference type="AlphaFoldDB" id="A0A9P7G9V5"/>
<protein>
    <submittedName>
        <fullName evidence="2">Uncharacterized protein</fullName>
    </submittedName>
</protein>